<reference evidence="2" key="1">
    <citation type="journal article" date="2011" name="Genome Res.">
        <title>Phylogeny-wide analysis of social amoeba genomes highlights ancient origins for complex intercellular communication.</title>
        <authorList>
            <person name="Heidel A.J."/>
            <person name="Lawal H.M."/>
            <person name="Felder M."/>
            <person name="Schilde C."/>
            <person name="Helps N.R."/>
            <person name="Tunggal B."/>
            <person name="Rivero F."/>
            <person name="John U."/>
            <person name="Schleicher M."/>
            <person name="Eichinger L."/>
            <person name="Platzer M."/>
            <person name="Noegel A.A."/>
            <person name="Schaap P."/>
            <person name="Gloeckner G."/>
        </authorList>
    </citation>
    <scope>NUCLEOTIDE SEQUENCE [LARGE SCALE GENOMIC DNA]</scope>
    <source>
        <strain evidence="2">SH3</strain>
    </source>
</reference>
<sequence>MSKQQPTFLFKCIIHNVHLRNLVFKHVKSIHRQLKIDTVKSNDLTTLYDYIKYGQTDLFIKQFDRLYQFIQSLDHTFLKSKQFKKIPNLHNEKYYFKRLYWVFHIVFQKSNHVALKYMIDRLCITKQDFQSYKLHFETYPFKCTPEMYRVLSDANFTHVVPLLSHEMINALIKIGDCEQLELYLSKLKEESFKKIIISPSSNHRPFRYSFRDLIKNNQNQEIIFIMNRIFLKYGINVYGEIFIAALENNHFNIIKWIVDCLDKSILIEIFDDDDDVFYVLERYGKKEILELLPLPETVPFTASGCESVKQGNLDFLSYYLNCKHQKDRYLVGLVTMALKEGKLDCLELLLSHRHISFNLIEVSIEKIHQTILTVELVKRLVGLGITVVLTNDILLDAIQIGQLEELIQMEQISKLPLQISHFSGLLEKAIQKNSISSIDILLYHPRFQPFLNVQPISIDIGCINQPNHIKTIEYLFSKSFSIKFLINNWEKMDHVLVSKAIRSIYSSTIDILLKTELFGIFLLANDLDWLVEQNILVTSNDGHTTPQLSSSFFQDGCSILTLIFDQACVGGHYQALDFLLRNCSLAQIDRHLSLVSLVKLPDDDQFDIFWKRMERFTSNLTLVTPIIHSIILSPNKKDYKPKRAKSIVNIFGSFPTKLATIQKIHPPPITSFEAYAFPHLPTLLDIFCCNPTLPNVQGYSVQDSLLIIQMAIKIGCIPSLSCIGINDDKSHDSIVDNKKCILM</sequence>
<dbReference type="Proteomes" id="UP000007797">
    <property type="component" value="Unassembled WGS sequence"/>
</dbReference>
<proteinExistence type="predicted"/>
<name>F4PGH2_CACFS</name>
<protein>
    <submittedName>
        <fullName evidence="1">Uncharacterized protein</fullName>
    </submittedName>
</protein>
<keyword evidence="2" id="KW-1185">Reference proteome</keyword>
<dbReference type="AlphaFoldDB" id="F4PGH2"/>
<organism evidence="1 2">
    <name type="scientific">Cavenderia fasciculata</name>
    <name type="common">Slime mold</name>
    <name type="synonym">Dictyostelium fasciculatum</name>
    <dbReference type="NCBI Taxonomy" id="261658"/>
    <lineage>
        <taxon>Eukaryota</taxon>
        <taxon>Amoebozoa</taxon>
        <taxon>Evosea</taxon>
        <taxon>Eumycetozoa</taxon>
        <taxon>Dictyostelia</taxon>
        <taxon>Acytosteliales</taxon>
        <taxon>Cavenderiaceae</taxon>
        <taxon>Cavenderia</taxon>
    </lineage>
</organism>
<gene>
    <name evidence="1" type="ORF">DFA_03050</name>
</gene>
<dbReference type="EMBL" id="GL883006">
    <property type="protein sequence ID" value="EGG24806.1"/>
    <property type="molecule type" value="Genomic_DNA"/>
</dbReference>
<evidence type="ECO:0000313" key="1">
    <source>
        <dbReference type="EMBL" id="EGG24806.1"/>
    </source>
</evidence>
<dbReference type="RefSeq" id="XP_004362657.1">
    <property type="nucleotide sequence ID" value="XM_004362600.1"/>
</dbReference>
<evidence type="ECO:0000313" key="2">
    <source>
        <dbReference type="Proteomes" id="UP000007797"/>
    </source>
</evidence>
<dbReference type="GeneID" id="14877263"/>
<dbReference type="KEGG" id="dfa:DFA_03050"/>
<dbReference type="STRING" id="1054147.F4PGH2"/>
<accession>F4PGH2</accession>